<sequence length="272" mass="31589">MRRLRCAQRDGRAERGAIYESVNETIESMFEGKDPDELNQIEGEVSQTISRVSTGATGVDVVFWGAVAQQLQVYQIRARLTELHVEMLTKLADLMEEHEIRAAEESAATRADSTDINGMVDEDGRDAGLEARKLEQYFASKELEETKARLDVSDEVILPDAHVVPRWSEKYQPRKPRYFNRVKTGYDWNKYNQTHYDHYNPPTKVVQGYKLNLFYPDLIERATAPRFFLQRAHSPDFFILRFATGVPYQDIAFKIVNREWEYSHKRGFKCVL</sequence>
<protein>
    <submittedName>
        <fullName evidence="1">Uncharacterized protein</fullName>
    </submittedName>
</protein>
<dbReference type="EMBL" id="CM047585">
    <property type="protein sequence ID" value="KAI9909943.1"/>
    <property type="molecule type" value="Genomic_DNA"/>
</dbReference>
<keyword evidence="2" id="KW-1185">Reference proteome</keyword>
<name>A0ACC0VVU1_9STRA</name>
<dbReference type="Proteomes" id="UP001163321">
    <property type="component" value="Chromosome 6"/>
</dbReference>
<evidence type="ECO:0000313" key="1">
    <source>
        <dbReference type="EMBL" id="KAI9909943.1"/>
    </source>
</evidence>
<evidence type="ECO:0000313" key="2">
    <source>
        <dbReference type="Proteomes" id="UP001163321"/>
    </source>
</evidence>
<proteinExistence type="predicted"/>
<accession>A0ACC0VVU1</accession>
<organism evidence="1 2">
    <name type="scientific">Peronosclerospora sorghi</name>
    <dbReference type="NCBI Taxonomy" id="230839"/>
    <lineage>
        <taxon>Eukaryota</taxon>
        <taxon>Sar</taxon>
        <taxon>Stramenopiles</taxon>
        <taxon>Oomycota</taxon>
        <taxon>Peronosporomycetes</taxon>
        <taxon>Peronosporales</taxon>
        <taxon>Peronosporaceae</taxon>
        <taxon>Peronosclerospora</taxon>
    </lineage>
</organism>
<reference evidence="1 2" key="1">
    <citation type="journal article" date="2022" name="bioRxiv">
        <title>The genome of the oomycete Peronosclerospora sorghi, a cosmopolitan pathogen of maize and sorghum, is inflated with dispersed pseudogenes.</title>
        <authorList>
            <person name="Fletcher K."/>
            <person name="Martin F."/>
            <person name="Isakeit T."/>
            <person name="Cavanaugh K."/>
            <person name="Magill C."/>
            <person name="Michelmore R."/>
        </authorList>
    </citation>
    <scope>NUCLEOTIDE SEQUENCE [LARGE SCALE GENOMIC DNA]</scope>
    <source>
        <strain evidence="1">P6</strain>
    </source>
</reference>
<comment type="caution">
    <text evidence="1">The sequence shown here is derived from an EMBL/GenBank/DDBJ whole genome shotgun (WGS) entry which is preliminary data.</text>
</comment>
<gene>
    <name evidence="1" type="ORF">PsorP6_010418</name>
</gene>